<evidence type="ECO:0000313" key="4">
    <source>
        <dbReference type="EMBL" id="CAG7720177.1"/>
    </source>
</evidence>
<dbReference type="EMBL" id="CAJVCH010068022">
    <property type="protein sequence ID" value="CAG7720177.1"/>
    <property type="molecule type" value="Genomic_DNA"/>
</dbReference>
<reference evidence="4" key="1">
    <citation type="submission" date="2021-06" db="EMBL/GenBank/DDBJ databases">
        <authorList>
            <person name="Hodson N. C."/>
            <person name="Mongue J. A."/>
            <person name="Jaron S. K."/>
        </authorList>
    </citation>
    <scope>NUCLEOTIDE SEQUENCE</scope>
</reference>
<evidence type="ECO:0000256" key="1">
    <source>
        <dbReference type="SAM" id="Coils"/>
    </source>
</evidence>
<organism evidence="4 5">
    <name type="scientific">Allacma fusca</name>
    <dbReference type="NCBI Taxonomy" id="39272"/>
    <lineage>
        <taxon>Eukaryota</taxon>
        <taxon>Metazoa</taxon>
        <taxon>Ecdysozoa</taxon>
        <taxon>Arthropoda</taxon>
        <taxon>Hexapoda</taxon>
        <taxon>Collembola</taxon>
        <taxon>Symphypleona</taxon>
        <taxon>Sminthuridae</taxon>
        <taxon>Allacma</taxon>
    </lineage>
</organism>
<sequence length="159" mass="18143">MSSKLIEELQAEISFRDKIIRKLELRILDKEEEILQLQSNLDKYRSIINNQSSLSSPTKLPPSPTIAKPRIRGTGISAEPQGSNEPDIIQQELPVYPKSDRSKELIKSAILDNDFLRHLDPSRVNELVDCMYAEEYVENAIIIREGSPGSTLYVMEDTW</sequence>
<dbReference type="PROSITE" id="PS50042">
    <property type="entry name" value="CNMP_BINDING_3"/>
    <property type="match status" value="1"/>
</dbReference>
<proteinExistence type="predicted"/>
<evidence type="ECO:0000259" key="3">
    <source>
        <dbReference type="PROSITE" id="PS50042"/>
    </source>
</evidence>
<dbReference type="CDD" id="cd12083">
    <property type="entry name" value="DD_cGKI"/>
    <property type="match status" value="1"/>
</dbReference>
<dbReference type="Proteomes" id="UP000708208">
    <property type="component" value="Unassembled WGS sequence"/>
</dbReference>
<keyword evidence="1" id="KW-0175">Coiled coil</keyword>
<dbReference type="InterPro" id="IPR000595">
    <property type="entry name" value="cNMP-bd_dom"/>
</dbReference>
<gene>
    <name evidence="4" type="ORF">AFUS01_LOCUS9463</name>
</gene>
<feature type="domain" description="Cyclic nucleotide-binding" evidence="3">
    <location>
        <begin position="115"/>
        <end position="159"/>
    </location>
</feature>
<dbReference type="OrthoDB" id="63267at2759"/>
<protein>
    <recommendedName>
        <fullName evidence="3">Cyclic nucleotide-binding domain-containing protein</fullName>
    </recommendedName>
</protein>
<comment type="caution">
    <text evidence="4">The sequence shown here is derived from an EMBL/GenBank/DDBJ whole genome shotgun (WGS) entry which is preliminary data.</text>
</comment>
<dbReference type="AlphaFoldDB" id="A0A8J2JKF0"/>
<accession>A0A8J2JKF0</accession>
<feature type="region of interest" description="Disordered" evidence="2">
    <location>
        <begin position="52"/>
        <end position="85"/>
    </location>
</feature>
<evidence type="ECO:0000313" key="5">
    <source>
        <dbReference type="Proteomes" id="UP000708208"/>
    </source>
</evidence>
<feature type="coiled-coil region" evidence="1">
    <location>
        <begin position="6"/>
        <end position="47"/>
    </location>
</feature>
<evidence type="ECO:0000256" key="2">
    <source>
        <dbReference type="SAM" id="MobiDB-lite"/>
    </source>
</evidence>
<name>A0A8J2JKF0_9HEXA</name>
<keyword evidence="5" id="KW-1185">Reference proteome</keyword>